<gene>
    <name evidence="1" type="ORF">PRUB_a0775</name>
</gene>
<evidence type="ECO:0000313" key="1">
    <source>
        <dbReference type="EMBL" id="KAF7786267.1"/>
    </source>
</evidence>
<name>A0A8T0C674_9GAMM</name>
<organism evidence="1 2">
    <name type="scientific">Pseudoalteromonas rubra</name>
    <dbReference type="NCBI Taxonomy" id="43658"/>
    <lineage>
        <taxon>Bacteria</taxon>
        <taxon>Pseudomonadati</taxon>
        <taxon>Pseudomonadota</taxon>
        <taxon>Gammaproteobacteria</taxon>
        <taxon>Alteromonadales</taxon>
        <taxon>Pseudoalteromonadaceae</taxon>
        <taxon>Pseudoalteromonas</taxon>
    </lineage>
</organism>
<dbReference type="AlphaFoldDB" id="A0A8T0C674"/>
<dbReference type="Proteomes" id="UP000016480">
    <property type="component" value="Unassembled WGS sequence"/>
</dbReference>
<protein>
    <submittedName>
        <fullName evidence="1">Uncharacterized protein</fullName>
    </submittedName>
</protein>
<comment type="caution">
    <text evidence="1">The sequence shown here is derived from an EMBL/GenBank/DDBJ whole genome shotgun (WGS) entry which is preliminary data.</text>
</comment>
<proteinExistence type="predicted"/>
<evidence type="ECO:0000313" key="2">
    <source>
        <dbReference type="Proteomes" id="UP000016480"/>
    </source>
</evidence>
<dbReference type="EMBL" id="AHCD03000035">
    <property type="protein sequence ID" value="KAF7786267.1"/>
    <property type="molecule type" value="Genomic_DNA"/>
</dbReference>
<sequence>MVKKLIFDSTQSGCDLAPTIIEQCKLRGKEQKHVTCYN</sequence>
<reference evidence="1 2" key="1">
    <citation type="journal article" date="2012" name="J. Bacteriol.">
        <title>Genome sequence of the cycloprodigiosin-producing bacterial strain Pseudoalteromonas rubra ATCC 29570(T).</title>
        <authorList>
            <person name="Xie B.B."/>
            <person name="Shu Y.L."/>
            <person name="Qin Q.L."/>
            <person name="Rong J.C."/>
            <person name="Zhang X.Y."/>
            <person name="Chen X.L."/>
            <person name="Zhou B.C."/>
            <person name="Zhang Y.Z."/>
        </authorList>
    </citation>
    <scope>NUCLEOTIDE SEQUENCE [LARGE SCALE GENOMIC DNA]</scope>
    <source>
        <strain evidence="1 2">DSM 6842</strain>
    </source>
</reference>
<accession>A0A8T0C674</accession>